<dbReference type="GO" id="GO:0016301">
    <property type="term" value="F:kinase activity"/>
    <property type="evidence" value="ECO:0007669"/>
    <property type="project" value="UniProtKB-KW"/>
</dbReference>
<evidence type="ECO:0000259" key="1">
    <source>
        <dbReference type="Pfam" id="PF01869"/>
    </source>
</evidence>
<dbReference type="Gene3D" id="3.30.420.40">
    <property type="match status" value="2"/>
</dbReference>
<dbReference type="InterPro" id="IPR002731">
    <property type="entry name" value="ATPase_BadF"/>
</dbReference>
<dbReference type="PANTHER" id="PTHR43190:SF3">
    <property type="entry name" value="N-ACETYL-D-GLUCOSAMINE KINASE"/>
    <property type="match status" value="1"/>
</dbReference>
<keyword evidence="2" id="KW-0808">Transferase</keyword>
<evidence type="ECO:0000313" key="3">
    <source>
        <dbReference type="Proteomes" id="UP000295008"/>
    </source>
</evidence>
<keyword evidence="3" id="KW-1185">Reference proteome</keyword>
<sequence>MRQYVIGVDGGGTKTHYALFDTGGKLVGFHQGGPANHETYRNGYEGTRQELERSFRALLGRSGIGIERIEAAVFGLAGLDVAPQQAVLTELIAGMGLRRFQVMNDAFLGIKAAGGSGCGVCSIHGTGTCCAAIDPRGRRLQIGGTGYFFGDEGGAAHLGGMAFRKVYDELYRCGPATAMTGMILEMLGLRRDDDLVEAVYRERCFDNWAQFLKLPFYAANQGDPVALELLRHTGREAAQSVLGAIRRLDFAGAAAIEVIMAGSVYVKGENPALIEAFQRAVREGAGQAVRFTLLRVPPVAGAVLWALEAFRPGLDREVGQAVIQSLAARV</sequence>
<comment type="caution">
    <text evidence="2">The sequence shown here is derived from an EMBL/GenBank/DDBJ whole genome shotgun (WGS) entry which is preliminary data.</text>
</comment>
<dbReference type="EMBL" id="SLUN01000002">
    <property type="protein sequence ID" value="TCL76293.1"/>
    <property type="molecule type" value="Genomic_DNA"/>
</dbReference>
<proteinExistence type="predicted"/>
<accession>A0A4R1S9X1</accession>
<keyword evidence="2" id="KW-0418">Kinase</keyword>
<dbReference type="Proteomes" id="UP000295008">
    <property type="component" value="Unassembled WGS sequence"/>
</dbReference>
<gene>
    <name evidence="2" type="ORF">EDC14_100246</name>
</gene>
<protein>
    <submittedName>
        <fullName evidence="2">N-acetylglucosamine kinase-like BadF-type ATPase</fullName>
    </submittedName>
</protein>
<evidence type="ECO:0000313" key="2">
    <source>
        <dbReference type="EMBL" id="TCL76293.1"/>
    </source>
</evidence>
<dbReference type="PANTHER" id="PTHR43190">
    <property type="entry name" value="N-ACETYL-D-GLUCOSAMINE KINASE"/>
    <property type="match status" value="1"/>
</dbReference>
<dbReference type="SUPFAM" id="SSF53067">
    <property type="entry name" value="Actin-like ATPase domain"/>
    <property type="match status" value="2"/>
</dbReference>
<dbReference type="InterPro" id="IPR043129">
    <property type="entry name" value="ATPase_NBD"/>
</dbReference>
<dbReference type="RefSeq" id="WP_132012480.1">
    <property type="nucleotide sequence ID" value="NZ_SLUN01000002.1"/>
</dbReference>
<dbReference type="AlphaFoldDB" id="A0A4R1S9X1"/>
<organism evidence="2 3">
    <name type="scientific">Hydrogenispora ethanolica</name>
    <dbReference type="NCBI Taxonomy" id="1082276"/>
    <lineage>
        <taxon>Bacteria</taxon>
        <taxon>Bacillati</taxon>
        <taxon>Bacillota</taxon>
        <taxon>Hydrogenispora</taxon>
    </lineage>
</organism>
<feature type="domain" description="ATPase BadF/BadG/BcrA/BcrD type" evidence="1">
    <location>
        <begin position="6"/>
        <end position="306"/>
    </location>
</feature>
<dbReference type="CDD" id="cd24007">
    <property type="entry name" value="ASKHA_NBD_eukNAGK-like"/>
    <property type="match status" value="1"/>
</dbReference>
<reference evidence="2 3" key="1">
    <citation type="submission" date="2019-03" db="EMBL/GenBank/DDBJ databases">
        <title>Genomic Encyclopedia of Type Strains, Phase IV (KMG-IV): sequencing the most valuable type-strain genomes for metagenomic binning, comparative biology and taxonomic classification.</title>
        <authorList>
            <person name="Goeker M."/>
        </authorList>
    </citation>
    <scope>NUCLEOTIDE SEQUENCE [LARGE SCALE GENOMIC DNA]</scope>
    <source>
        <strain evidence="2 3">LX-B</strain>
    </source>
</reference>
<name>A0A4R1S9X1_HYDET</name>
<dbReference type="InterPro" id="IPR052519">
    <property type="entry name" value="Euk-type_GlcNAc_Kinase"/>
</dbReference>
<dbReference type="Pfam" id="PF01869">
    <property type="entry name" value="BcrAD_BadFG"/>
    <property type="match status" value="1"/>
</dbReference>
<dbReference type="OrthoDB" id="9772633at2"/>